<protein>
    <recommendedName>
        <fullName evidence="3">Origin recognition complex subunit 1</fullName>
    </recommendedName>
</protein>
<dbReference type="SUPFAM" id="SSF52540">
    <property type="entry name" value="P-loop containing nucleoside triphosphate hydrolases"/>
    <property type="match status" value="1"/>
</dbReference>
<sequence>MTSMSIGPGLVEHAASYLRERLRLQGGGVLVLSGLPGIGKTHMIREAVIPQLTAAGARSVCYNCYTDRARIERHRVTRRDVIVLDEFDTYPRPEALLRTLGRGVLVLILNDLSSHLSRSLVSLGIPFEHVAACPMSSDDIVDLFDRLVAETECDVASQAKQYICTYCGKNNGDLRTVIAIVDYVKQQGIKTLSLKGVSSILTVLGGKGLTDADVSLGEVTALPRTFSNLQKDMIATLIKLREEKIHAGSEPRPKRGAFGARLIADTASRYFSVPYRVAVCQAALEQLRDMGVVELSDGEYRLTGALSDRDLQGIQSTQIKC</sequence>
<keyword evidence="2" id="KW-1185">Reference proteome</keyword>
<comment type="caution">
    <text evidence="1">The sequence shown here is derived from an EMBL/GenBank/DDBJ whole genome shotgun (WGS) entry which is preliminary data.</text>
</comment>
<accession>A0A4Z1T1N4</accession>
<name>A0A4Z1T1N4_GIAMU</name>
<evidence type="ECO:0000313" key="1">
    <source>
        <dbReference type="EMBL" id="TNJ26459.1"/>
    </source>
</evidence>
<organism evidence="1 2">
    <name type="scientific">Giardia muris</name>
    <dbReference type="NCBI Taxonomy" id="5742"/>
    <lineage>
        <taxon>Eukaryota</taxon>
        <taxon>Metamonada</taxon>
        <taxon>Diplomonadida</taxon>
        <taxon>Hexamitidae</taxon>
        <taxon>Giardiinae</taxon>
        <taxon>Giardia</taxon>
    </lineage>
</organism>
<dbReference type="VEuPathDB" id="GiardiaDB:GMRT_11877"/>
<proteinExistence type="predicted"/>
<evidence type="ECO:0000313" key="2">
    <source>
        <dbReference type="Proteomes" id="UP000315496"/>
    </source>
</evidence>
<dbReference type="Proteomes" id="UP000315496">
    <property type="component" value="Chromosome 5"/>
</dbReference>
<dbReference type="AlphaFoldDB" id="A0A4Z1T1N4"/>
<gene>
    <name evidence="1" type="ORF">GMRT_11877</name>
</gene>
<evidence type="ECO:0008006" key="3">
    <source>
        <dbReference type="Google" id="ProtNLM"/>
    </source>
</evidence>
<dbReference type="EMBL" id="VDLU01000005">
    <property type="protein sequence ID" value="TNJ26459.1"/>
    <property type="molecule type" value="Genomic_DNA"/>
</dbReference>
<dbReference type="InterPro" id="IPR027417">
    <property type="entry name" value="P-loop_NTPase"/>
</dbReference>
<dbReference type="Gene3D" id="3.40.50.300">
    <property type="entry name" value="P-loop containing nucleotide triphosphate hydrolases"/>
    <property type="match status" value="1"/>
</dbReference>
<reference evidence="1 2" key="1">
    <citation type="submission" date="2019-05" db="EMBL/GenBank/DDBJ databases">
        <title>The compact genome of Giardia muris reveals important steps in the evolution of intestinal protozoan parasites.</title>
        <authorList>
            <person name="Xu F."/>
            <person name="Jimenez-Gonzalez A."/>
            <person name="Einarsson E."/>
            <person name="Astvaldsson A."/>
            <person name="Peirasmaki D."/>
            <person name="Eckmann L."/>
            <person name="Andersson J.O."/>
            <person name="Svard S.G."/>
            <person name="Jerlstrom-Hultqvist J."/>
        </authorList>
    </citation>
    <scope>NUCLEOTIDE SEQUENCE [LARGE SCALE GENOMIC DNA]</scope>
    <source>
        <strain evidence="1 2">Roberts-Thomson</strain>
    </source>
</reference>